<dbReference type="GO" id="GO:0006357">
    <property type="term" value="P:regulation of transcription by RNA polymerase II"/>
    <property type="evidence" value="ECO:0007669"/>
    <property type="project" value="InterPro"/>
</dbReference>
<dbReference type="PANTHER" id="PTHR36968">
    <property type="entry name" value="HOMEOBOX-DDT DOMAIN PROTEIN RLT2"/>
    <property type="match status" value="1"/>
</dbReference>
<dbReference type="PANTHER" id="PTHR36968:SF13">
    <property type="entry name" value="HOMEOBOX-DDT DOMAIN PROTEIN RLT1"/>
    <property type="match status" value="1"/>
</dbReference>
<dbReference type="AlphaFoldDB" id="A0A699HDL3"/>
<dbReference type="EMBL" id="BKCJ010125129">
    <property type="protein sequence ID" value="GEX71115.1"/>
    <property type="molecule type" value="Genomic_DNA"/>
</dbReference>
<evidence type="ECO:0000256" key="1">
    <source>
        <dbReference type="SAM" id="Coils"/>
    </source>
</evidence>
<keyword evidence="2" id="KW-0371">Homeobox</keyword>
<feature type="coiled-coil region" evidence="1">
    <location>
        <begin position="96"/>
        <end position="123"/>
    </location>
</feature>
<evidence type="ECO:0000313" key="2">
    <source>
        <dbReference type="EMBL" id="GEX71115.1"/>
    </source>
</evidence>
<name>A0A699HDL3_TANCI</name>
<accession>A0A699HDL3</accession>
<sequence>GTGGEVLEVSGWSPSLLLSLVIENRKVKRDLGSYVEAEEDLKGTVFALAFEGMKHVKSEEGEMLSMPFLDVCKQILPVIVLYTFTIGVDLDLSCILEAKRRRQKELRREREAIKQKASVEKAEAKNFAKESMKLIQDERLELLELATSSKGQDSRLLGEVHIALLKLIIKDIKDVARTPSGGPETNQYTVANPESGHPCLKYFGFGPQLKKDKVKRFSLPEMDGVHRIFFLPPFLIVIVGKFKSMLKTYKGALIDDVPCIFKVVFQCTLEGRVSVTDMTGSELMPSKSDGSSKSRDSLFDLVNVLKHKI</sequence>
<keyword evidence="1" id="KW-0175">Coiled coil</keyword>
<organism evidence="2">
    <name type="scientific">Tanacetum cinerariifolium</name>
    <name type="common">Dalmatian daisy</name>
    <name type="synonym">Chrysanthemum cinerariifolium</name>
    <dbReference type="NCBI Taxonomy" id="118510"/>
    <lineage>
        <taxon>Eukaryota</taxon>
        <taxon>Viridiplantae</taxon>
        <taxon>Streptophyta</taxon>
        <taxon>Embryophyta</taxon>
        <taxon>Tracheophyta</taxon>
        <taxon>Spermatophyta</taxon>
        <taxon>Magnoliopsida</taxon>
        <taxon>eudicotyledons</taxon>
        <taxon>Gunneridae</taxon>
        <taxon>Pentapetalae</taxon>
        <taxon>asterids</taxon>
        <taxon>campanulids</taxon>
        <taxon>Asterales</taxon>
        <taxon>Asteraceae</taxon>
        <taxon>Asteroideae</taxon>
        <taxon>Anthemideae</taxon>
        <taxon>Anthemidinae</taxon>
        <taxon>Tanacetum</taxon>
    </lineage>
</organism>
<comment type="caution">
    <text evidence="2">The sequence shown here is derived from an EMBL/GenBank/DDBJ whole genome shotgun (WGS) entry which is preliminary data.</text>
</comment>
<feature type="non-terminal residue" evidence="2">
    <location>
        <position position="1"/>
    </location>
</feature>
<gene>
    <name evidence="2" type="ORF">Tci_343090</name>
</gene>
<dbReference type="GO" id="GO:0003677">
    <property type="term" value="F:DNA binding"/>
    <property type="evidence" value="ECO:0007669"/>
    <property type="project" value="UniProtKB-KW"/>
</dbReference>
<proteinExistence type="predicted"/>
<protein>
    <submittedName>
        <fullName evidence="2">Homeobox-DDT domain protein RLT1-like isoform X2</fullName>
    </submittedName>
</protein>
<keyword evidence="2" id="KW-0238">DNA-binding</keyword>
<dbReference type="InterPro" id="IPR044977">
    <property type="entry name" value="RLT1-3"/>
</dbReference>
<reference evidence="2" key="1">
    <citation type="journal article" date="2019" name="Sci. Rep.">
        <title>Draft genome of Tanacetum cinerariifolium, the natural source of mosquito coil.</title>
        <authorList>
            <person name="Yamashiro T."/>
            <person name="Shiraishi A."/>
            <person name="Satake H."/>
            <person name="Nakayama K."/>
        </authorList>
    </citation>
    <scope>NUCLEOTIDE SEQUENCE</scope>
</reference>